<gene>
    <name evidence="2" type="ORF">GGR13_000156</name>
</gene>
<dbReference type="AlphaFoldDB" id="A0A7W9FEQ1"/>
<proteinExistence type="predicted"/>
<dbReference type="RefSeq" id="WP_183211566.1">
    <property type="nucleotide sequence ID" value="NZ_JACHOR010000001.1"/>
</dbReference>
<dbReference type="EMBL" id="JACHOR010000001">
    <property type="protein sequence ID" value="MBB5744584.1"/>
    <property type="molecule type" value="Genomic_DNA"/>
</dbReference>
<feature type="compositionally biased region" description="Polar residues" evidence="1">
    <location>
        <begin position="34"/>
        <end position="52"/>
    </location>
</feature>
<evidence type="ECO:0000313" key="2">
    <source>
        <dbReference type="EMBL" id="MBB5744584.1"/>
    </source>
</evidence>
<evidence type="ECO:0000313" key="3">
    <source>
        <dbReference type="Proteomes" id="UP000545037"/>
    </source>
</evidence>
<comment type="caution">
    <text evidence="2">The sequence shown here is derived from an EMBL/GenBank/DDBJ whole genome shotgun (WGS) entry which is preliminary data.</text>
</comment>
<name>A0A7W9FEQ1_9CAUL</name>
<accession>A0A7W9FEQ1</accession>
<dbReference type="Proteomes" id="UP000545037">
    <property type="component" value="Unassembled WGS sequence"/>
</dbReference>
<feature type="region of interest" description="Disordered" evidence="1">
    <location>
        <begin position="97"/>
        <end position="124"/>
    </location>
</feature>
<organism evidence="2 3">
    <name type="scientific">Brevundimonas variabilis</name>
    <dbReference type="NCBI Taxonomy" id="74312"/>
    <lineage>
        <taxon>Bacteria</taxon>
        <taxon>Pseudomonadati</taxon>
        <taxon>Pseudomonadota</taxon>
        <taxon>Alphaproteobacteria</taxon>
        <taxon>Caulobacterales</taxon>
        <taxon>Caulobacteraceae</taxon>
        <taxon>Brevundimonas</taxon>
    </lineage>
</organism>
<feature type="region of interest" description="Disordered" evidence="1">
    <location>
        <begin position="33"/>
        <end position="83"/>
    </location>
</feature>
<reference evidence="2 3" key="1">
    <citation type="submission" date="2020-08" db="EMBL/GenBank/DDBJ databases">
        <title>Genomic Encyclopedia of Type Strains, Phase IV (KMG-IV): sequencing the most valuable type-strain genomes for metagenomic binning, comparative biology and taxonomic classification.</title>
        <authorList>
            <person name="Goeker M."/>
        </authorList>
    </citation>
    <scope>NUCLEOTIDE SEQUENCE [LARGE SCALE GENOMIC DNA]</scope>
    <source>
        <strain evidence="2 3">DSM 4737</strain>
    </source>
</reference>
<sequence>MLVAMERKALFSSVVGAALAVSVVVVGPVVAQETGRQPSARTTTQSLNTGPADSSLGSRPPSPPLPQVRRIAPPAPVSPAAPRDPVAELLGRIETASPPAPAVPAAGPASGTDTRTAAVPTGPASALPPLPIGYYVRGDKACNQIWPLAGDLAWLSELTFTIDFGGCEPGEITQVSDTTWRERQTCQTELGGEGPPYIVDYEAAPDGVLVTRARLGETALGMEDRWKACAAGDVPAEARFHADDPGRVVPDLEIDPDQDA</sequence>
<keyword evidence="3" id="KW-1185">Reference proteome</keyword>
<protein>
    <submittedName>
        <fullName evidence="2">Uncharacterized protein</fullName>
    </submittedName>
</protein>
<feature type="region of interest" description="Disordered" evidence="1">
    <location>
        <begin position="241"/>
        <end position="260"/>
    </location>
</feature>
<evidence type="ECO:0000256" key="1">
    <source>
        <dbReference type="SAM" id="MobiDB-lite"/>
    </source>
</evidence>